<comment type="caution">
    <text evidence="5">The sequence shown here is derived from an EMBL/GenBank/DDBJ whole genome shotgun (WGS) entry which is preliminary data.</text>
</comment>
<evidence type="ECO:0000259" key="4">
    <source>
        <dbReference type="Pfam" id="PF01551"/>
    </source>
</evidence>
<protein>
    <submittedName>
        <fullName evidence="5">Septal ring factor EnvC (AmiA/AmiB activator)</fullName>
    </submittedName>
</protein>
<dbReference type="Proteomes" id="UP000292445">
    <property type="component" value="Unassembled WGS sequence"/>
</dbReference>
<feature type="region of interest" description="Disordered" evidence="2">
    <location>
        <begin position="187"/>
        <end position="210"/>
    </location>
</feature>
<keyword evidence="6" id="KW-1185">Reference proteome</keyword>
<keyword evidence="3" id="KW-0732">Signal</keyword>
<evidence type="ECO:0000256" key="2">
    <source>
        <dbReference type="SAM" id="MobiDB-lite"/>
    </source>
</evidence>
<proteinExistence type="predicted"/>
<keyword evidence="1" id="KW-0175">Coiled coil</keyword>
<evidence type="ECO:0000313" key="6">
    <source>
        <dbReference type="Proteomes" id="UP000292445"/>
    </source>
</evidence>
<dbReference type="Pfam" id="PF01551">
    <property type="entry name" value="Peptidase_M23"/>
    <property type="match status" value="1"/>
</dbReference>
<organism evidence="5 6">
    <name type="scientific">Pigmentiphaga kullae</name>
    <dbReference type="NCBI Taxonomy" id="151784"/>
    <lineage>
        <taxon>Bacteria</taxon>
        <taxon>Pseudomonadati</taxon>
        <taxon>Pseudomonadota</taxon>
        <taxon>Betaproteobacteria</taxon>
        <taxon>Burkholderiales</taxon>
        <taxon>Alcaligenaceae</taxon>
        <taxon>Pigmentiphaga</taxon>
    </lineage>
</organism>
<gene>
    <name evidence="5" type="ORF">EV675_0380</name>
</gene>
<dbReference type="RefSeq" id="WP_130355740.1">
    <property type="nucleotide sequence ID" value="NZ_SGXC01000001.1"/>
</dbReference>
<accession>A0A4Q7NHM6</accession>
<dbReference type="AlphaFoldDB" id="A0A4Q7NHM6"/>
<dbReference type="FunFam" id="2.70.70.10:FF:000003">
    <property type="entry name" value="Murein hydrolase activator EnvC"/>
    <property type="match status" value="1"/>
</dbReference>
<feature type="chain" id="PRO_5020819798" evidence="3">
    <location>
        <begin position="25"/>
        <end position="452"/>
    </location>
</feature>
<dbReference type="InterPro" id="IPR050570">
    <property type="entry name" value="Cell_wall_metabolism_enzyme"/>
</dbReference>
<dbReference type="InterPro" id="IPR016047">
    <property type="entry name" value="M23ase_b-sheet_dom"/>
</dbReference>
<evidence type="ECO:0000256" key="1">
    <source>
        <dbReference type="SAM" id="Coils"/>
    </source>
</evidence>
<feature type="region of interest" description="Disordered" evidence="2">
    <location>
        <begin position="266"/>
        <end position="311"/>
    </location>
</feature>
<dbReference type="OrthoDB" id="9784703at2"/>
<feature type="compositionally biased region" description="Pro residues" evidence="2">
    <location>
        <begin position="293"/>
        <end position="302"/>
    </location>
</feature>
<feature type="compositionally biased region" description="Basic and acidic residues" evidence="2">
    <location>
        <begin position="266"/>
        <end position="276"/>
    </location>
</feature>
<feature type="compositionally biased region" description="Basic and acidic residues" evidence="2">
    <location>
        <begin position="196"/>
        <end position="210"/>
    </location>
</feature>
<feature type="compositionally biased region" description="Low complexity" evidence="2">
    <location>
        <begin position="277"/>
        <end position="286"/>
    </location>
</feature>
<dbReference type="InterPro" id="IPR011055">
    <property type="entry name" value="Dup_hybrid_motif"/>
</dbReference>
<dbReference type="PANTHER" id="PTHR21666">
    <property type="entry name" value="PEPTIDASE-RELATED"/>
    <property type="match status" value="1"/>
</dbReference>
<evidence type="ECO:0000313" key="5">
    <source>
        <dbReference type="EMBL" id="RZS84363.1"/>
    </source>
</evidence>
<feature type="domain" description="M23ase beta-sheet core" evidence="4">
    <location>
        <begin position="351"/>
        <end position="445"/>
    </location>
</feature>
<sequence>MKRLAAILLIALPAAAGWPLAAAAADAGKAPSDPAAVAREREALRKRLEALKKDIAEGEEEHADAADALKESEQTISKVNRRLVELGNAQRRANAELERQKQAIAEKEKNLAQRQAHLADLLRRQYAVGGLTPWGALLSGDDPQRLNRNLAYLGYIAQARANTVTELQGELEELARLRAQADTKRDELEQLASEENNQRQELLKQSDQRRKVLADISSKLSSQRRQAASLARDEQRLSRVIEDLTRMLARRAEEARRKAEQARKAELARRAEEAARRAAAQRAAEQAAREAGKPPPPPPPEPPPERAVARNDSLPDASLAGQFEKLRGRLRLPVRGDIVGRFGAARGEGGTWKGVFIRASEGTEVRAVAAGKVVFADWLRGFGNLLIIDHGSQYLSIYGNNQSVLRHVGDDVKGGDIVANVGATGGQAESGLYFELRHKGAPFDPLRWASLR</sequence>
<dbReference type="GO" id="GO:0004222">
    <property type="term" value="F:metalloendopeptidase activity"/>
    <property type="evidence" value="ECO:0007669"/>
    <property type="project" value="TreeGrafter"/>
</dbReference>
<reference evidence="5 6" key="1">
    <citation type="submission" date="2019-02" db="EMBL/GenBank/DDBJ databases">
        <title>Genomic Encyclopedia of Type Strains, Phase IV (KMG-IV): sequencing the most valuable type-strain genomes for metagenomic binning, comparative biology and taxonomic classification.</title>
        <authorList>
            <person name="Goeker M."/>
        </authorList>
    </citation>
    <scope>NUCLEOTIDE SEQUENCE [LARGE SCALE GENOMIC DNA]</scope>
    <source>
        <strain evidence="5 6">K24</strain>
    </source>
</reference>
<dbReference type="CDD" id="cd12797">
    <property type="entry name" value="M23_peptidase"/>
    <property type="match status" value="1"/>
</dbReference>
<feature type="signal peptide" evidence="3">
    <location>
        <begin position="1"/>
        <end position="24"/>
    </location>
</feature>
<name>A0A4Q7NHM6_9BURK</name>
<dbReference type="Gene3D" id="6.10.250.3150">
    <property type="match status" value="1"/>
</dbReference>
<dbReference type="SUPFAM" id="SSF51261">
    <property type="entry name" value="Duplicated hybrid motif"/>
    <property type="match status" value="1"/>
</dbReference>
<dbReference type="Gene3D" id="2.70.70.10">
    <property type="entry name" value="Glucose Permease (Domain IIA)"/>
    <property type="match status" value="1"/>
</dbReference>
<dbReference type="PANTHER" id="PTHR21666:SF270">
    <property type="entry name" value="MUREIN HYDROLASE ACTIVATOR ENVC"/>
    <property type="match status" value="1"/>
</dbReference>
<evidence type="ECO:0000256" key="3">
    <source>
        <dbReference type="SAM" id="SignalP"/>
    </source>
</evidence>
<dbReference type="EMBL" id="SGXC01000001">
    <property type="protein sequence ID" value="RZS84363.1"/>
    <property type="molecule type" value="Genomic_DNA"/>
</dbReference>
<feature type="coiled-coil region" evidence="1">
    <location>
        <begin position="41"/>
        <end position="124"/>
    </location>
</feature>